<reference evidence="9 10" key="1">
    <citation type="submission" date="2019-07" db="EMBL/GenBank/DDBJ databases">
        <title>Litoreibacter alkalisoli sp. nov., isolated from saline-alkaline soil.</title>
        <authorList>
            <person name="Wang S."/>
            <person name="Xu L."/>
            <person name="Xing Y.-T."/>
            <person name="Sun J.-Q."/>
        </authorList>
    </citation>
    <scope>NUCLEOTIDE SEQUENCE [LARGE SCALE GENOMIC DNA]</scope>
    <source>
        <strain evidence="9 10">LN3S51</strain>
    </source>
</reference>
<evidence type="ECO:0000256" key="8">
    <source>
        <dbReference type="SAM" id="Phobius"/>
    </source>
</evidence>
<keyword evidence="6 8" id="KW-0472">Membrane</keyword>
<gene>
    <name evidence="9" type="ORF">FPZ52_00430</name>
</gene>
<dbReference type="OrthoDB" id="8479787at2"/>
<comment type="similarity">
    <text evidence="2 7">Belongs to the ExbD/TolR family.</text>
</comment>
<dbReference type="RefSeq" id="WP_146362665.1">
    <property type="nucleotide sequence ID" value="NZ_CP042261.1"/>
</dbReference>
<keyword evidence="7" id="KW-0813">Transport</keyword>
<keyword evidence="7" id="KW-0653">Protein transport</keyword>
<proteinExistence type="inferred from homology"/>
<accession>A0A5B8I6W6</accession>
<evidence type="ECO:0000313" key="10">
    <source>
        <dbReference type="Proteomes" id="UP000318483"/>
    </source>
</evidence>
<dbReference type="Proteomes" id="UP000318483">
    <property type="component" value="Chromosome"/>
</dbReference>
<organism evidence="9 10">
    <name type="scientific">Qingshengfaniella alkalisoli</name>
    <dbReference type="NCBI Taxonomy" id="2599296"/>
    <lineage>
        <taxon>Bacteria</taxon>
        <taxon>Pseudomonadati</taxon>
        <taxon>Pseudomonadota</taxon>
        <taxon>Alphaproteobacteria</taxon>
        <taxon>Rhodobacterales</taxon>
        <taxon>Paracoccaceae</taxon>
        <taxon>Qingshengfaniella</taxon>
    </lineage>
</organism>
<feature type="transmembrane region" description="Helical" evidence="8">
    <location>
        <begin position="20"/>
        <end position="40"/>
    </location>
</feature>
<sequence length="127" mass="13730">MSLFRKAPQKRSAESTIPLINVVFLMLIFFLIAGTVAPAIKQDLRLVSLDQIDPSQPPDALTLDAQGELNYQGQSVSLADHLEALDGKVLRVMPDRAGSAKRLVEISAEAQELGAKRIVLIAQRGGP</sequence>
<keyword evidence="3" id="KW-1003">Cell membrane</keyword>
<keyword evidence="10" id="KW-1185">Reference proteome</keyword>
<evidence type="ECO:0000256" key="2">
    <source>
        <dbReference type="ARBA" id="ARBA00005811"/>
    </source>
</evidence>
<evidence type="ECO:0000256" key="1">
    <source>
        <dbReference type="ARBA" id="ARBA00004162"/>
    </source>
</evidence>
<dbReference type="GO" id="GO:0005886">
    <property type="term" value="C:plasma membrane"/>
    <property type="evidence" value="ECO:0007669"/>
    <property type="project" value="UniProtKB-SubCell"/>
</dbReference>
<evidence type="ECO:0000256" key="4">
    <source>
        <dbReference type="ARBA" id="ARBA00022692"/>
    </source>
</evidence>
<keyword evidence="5 8" id="KW-1133">Transmembrane helix</keyword>
<protein>
    <submittedName>
        <fullName evidence="9">Biopolymer transporter ExbD</fullName>
    </submittedName>
</protein>
<name>A0A5B8I6W6_9RHOB</name>
<evidence type="ECO:0000256" key="6">
    <source>
        <dbReference type="ARBA" id="ARBA00023136"/>
    </source>
</evidence>
<dbReference type="EMBL" id="CP042261">
    <property type="protein sequence ID" value="QDY68236.1"/>
    <property type="molecule type" value="Genomic_DNA"/>
</dbReference>
<evidence type="ECO:0000256" key="3">
    <source>
        <dbReference type="ARBA" id="ARBA00022475"/>
    </source>
</evidence>
<dbReference type="Pfam" id="PF02472">
    <property type="entry name" value="ExbD"/>
    <property type="match status" value="1"/>
</dbReference>
<evidence type="ECO:0000313" key="9">
    <source>
        <dbReference type="EMBL" id="QDY68236.1"/>
    </source>
</evidence>
<evidence type="ECO:0000256" key="5">
    <source>
        <dbReference type="ARBA" id="ARBA00022989"/>
    </source>
</evidence>
<evidence type="ECO:0000256" key="7">
    <source>
        <dbReference type="RuleBase" id="RU003879"/>
    </source>
</evidence>
<dbReference type="GO" id="GO:0015031">
    <property type="term" value="P:protein transport"/>
    <property type="evidence" value="ECO:0007669"/>
    <property type="project" value="UniProtKB-KW"/>
</dbReference>
<dbReference type="GO" id="GO:0022857">
    <property type="term" value="F:transmembrane transporter activity"/>
    <property type="evidence" value="ECO:0007669"/>
    <property type="project" value="InterPro"/>
</dbReference>
<dbReference type="KEGG" id="lit:FPZ52_00430"/>
<comment type="subcellular location">
    <subcellularLocation>
        <location evidence="1">Cell membrane</location>
        <topology evidence="1">Single-pass membrane protein</topology>
    </subcellularLocation>
    <subcellularLocation>
        <location evidence="7">Cell membrane</location>
        <topology evidence="7">Single-pass type II membrane protein</topology>
    </subcellularLocation>
</comment>
<dbReference type="AlphaFoldDB" id="A0A5B8I6W6"/>
<keyword evidence="4 7" id="KW-0812">Transmembrane</keyword>
<dbReference type="InterPro" id="IPR003400">
    <property type="entry name" value="ExbD"/>
</dbReference>